<feature type="region of interest" description="Disordered" evidence="1">
    <location>
        <begin position="873"/>
        <end position="981"/>
    </location>
</feature>
<evidence type="ECO:0000259" key="2">
    <source>
        <dbReference type="Pfam" id="PF08101"/>
    </source>
</evidence>
<feature type="compositionally biased region" description="Basic and acidic residues" evidence="1">
    <location>
        <begin position="582"/>
        <end position="600"/>
    </location>
</feature>
<feature type="region of interest" description="Disordered" evidence="1">
    <location>
        <begin position="1057"/>
        <end position="1079"/>
    </location>
</feature>
<dbReference type="EMBL" id="JAKWFO010000016">
    <property type="protein sequence ID" value="KAI9631748.1"/>
    <property type="molecule type" value="Genomic_DNA"/>
</dbReference>
<dbReference type="PANTHER" id="PTHR28093">
    <property type="entry name" value="MORPHOGENESIS-RELATED PROTEIN MSB1"/>
    <property type="match status" value="1"/>
</dbReference>
<feature type="domain" description="Meiotically up-regulated protein Msb1/Mug8" evidence="2">
    <location>
        <begin position="242"/>
        <end position="464"/>
    </location>
</feature>
<comment type="caution">
    <text evidence="3">The sequence shown here is derived from an EMBL/GenBank/DDBJ whole genome shotgun (WGS) entry which is preliminary data.</text>
</comment>
<evidence type="ECO:0000256" key="1">
    <source>
        <dbReference type="SAM" id="MobiDB-lite"/>
    </source>
</evidence>
<dbReference type="InterPro" id="IPR037508">
    <property type="entry name" value="Msb1/Mug8"/>
</dbReference>
<feature type="region of interest" description="Disordered" evidence="1">
    <location>
        <begin position="579"/>
        <end position="601"/>
    </location>
</feature>
<gene>
    <name evidence="3" type="ORF">MKK02DRAFT_30752</name>
</gene>
<dbReference type="GeneID" id="77727333"/>
<dbReference type="Gene3D" id="1.10.555.10">
    <property type="entry name" value="Rho GTPase activation protein"/>
    <property type="match status" value="1"/>
</dbReference>
<feature type="compositionally biased region" description="Pro residues" evidence="1">
    <location>
        <begin position="1060"/>
        <end position="1079"/>
    </location>
</feature>
<dbReference type="SUPFAM" id="SSF48350">
    <property type="entry name" value="GTPase activation domain, GAP"/>
    <property type="match status" value="1"/>
</dbReference>
<feature type="compositionally biased region" description="Polar residues" evidence="1">
    <location>
        <begin position="50"/>
        <end position="66"/>
    </location>
</feature>
<dbReference type="RefSeq" id="XP_052941525.1">
    <property type="nucleotide sequence ID" value="XM_053088128.1"/>
</dbReference>
<dbReference type="Pfam" id="PF08101">
    <property type="entry name" value="Msb1-Mug8_dom"/>
    <property type="match status" value="1"/>
</dbReference>
<feature type="region of interest" description="Disordered" evidence="1">
    <location>
        <begin position="1"/>
        <end position="66"/>
    </location>
</feature>
<proteinExistence type="predicted"/>
<feature type="compositionally biased region" description="Polar residues" evidence="1">
    <location>
        <begin position="873"/>
        <end position="882"/>
    </location>
</feature>
<keyword evidence="4" id="KW-1185">Reference proteome</keyword>
<accession>A0AA38H010</accession>
<name>A0AA38H010_9TREE</name>
<sequence length="1111" mass="120449">MFTKQEEAAASSRRNASHTAYPSEDRPRGRQPVDDEASFPHRSHPFRGANPTTTLGPHQLSLTTSSRTPAATLPSADIVYQLHLATSTGASSCLTDLDKPALAIPQITQHEPSPHLDDALHLPPIDLKTECQGWRAGGHTGKYIQESSGEVREFGALPSGAVGARHLTLASPPSSPHPSSSTHTQPPAPPGKYTFLPTYLPPHTSSDNSIDSTHYSDPDIPGQREYGYLGGVGGKVVLGLDDVKAVVVDVARELEGRGVATILLFSSGALEGNMARARLLVQAYVDMLSSSYRPEASSSQSKSFSHDLQYAKEHELAWFLRWALSRIARRKEGTREISRGIIEWEVYEEWRGRERAASYPTDAFPYLSALFPSSAYSLLQPLFHLLSRLAAHSHLSGLTPHALSSLFAPLLFDVPVHSPALASHTAFVRAASATEHILLAYIRSTSRSADLGLNDLPLRLNEWVAGYPGMVVSDTELVRGLPRKGARVIRCERATRVVRAYSKDLVATAETWAGQGEWPAWERVVLRSKRGDSRPKFTGGYRRKMVVKETPALPASAAIGEVTEYGLAEMGSSAGAMRKGARAYDSDSGHGRQGSDEEGRYGSLAGKEWSMFEEGGFGSEGQNEFGDKLRFDLTESAKMLTRQSVIERRKTMDWTDFASSSGGFTRTDPALTTNLTFSPPLAQSIESWPKERTDLSKRLHKSNKDSVPFHHDTTAKFGEASGWLDLAGGEEKRDGKGRVYLEEAFLDFWADLGLGGGWVDRAELTFRESSWAILEYKAKPSTEIETHAGQGQDPRTSSLYFLFEEKVPYDYQLAIANPSEKRAFSLFTRKKKNPSLPKSASAGAGGLSLSASALVAPQGEFDRMLLSPSGTKKVTLSGNKGSEASIWHKQTGGPLSPASPTKGKGQSQAHAGFVVKSRPEGGKAPVDMPVPLSVPVTAPGLRQEGKREMSGTGREEGEGKKSLFGRSKSGKVGRGRGGEDAVEAETVDYELQSASGVGSPDGGSAGGREEDKWMGELRLGRLVANTYLSQMAHAGWIDNYPLPLAYLHLPPLQEPYRPRLSPPPNTASPAPLPSILPRTPPSCDLSLPRCLGRDGGRAPYAPRTQLCSSRR</sequence>
<dbReference type="AlphaFoldDB" id="A0AA38H010"/>
<reference evidence="3" key="1">
    <citation type="journal article" date="2022" name="G3 (Bethesda)">
        <title>High quality genome of the basidiomycete yeast Dioszegia hungarica PDD-24b-2 isolated from cloud water.</title>
        <authorList>
            <person name="Jarrige D."/>
            <person name="Haridas S."/>
            <person name="Bleykasten-Grosshans C."/>
            <person name="Joly M."/>
            <person name="Nadalig T."/>
            <person name="Sancelme M."/>
            <person name="Vuilleumier S."/>
            <person name="Grigoriev I.V."/>
            <person name="Amato P."/>
            <person name="Bringel F."/>
        </authorList>
    </citation>
    <scope>NUCLEOTIDE SEQUENCE</scope>
    <source>
        <strain evidence="3">PDD-24b-2</strain>
    </source>
</reference>
<dbReference type="InterPro" id="IPR008936">
    <property type="entry name" value="Rho_GTPase_activation_prot"/>
</dbReference>
<feature type="compositionally biased region" description="Basic and acidic residues" evidence="1">
    <location>
        <begin position="23"/>
        <end position="33"/>
    </location>
</feature>
<evidence type="ECO:0000313" key="3">
    <source>
        <dbReference type="EMBL" id="KAI9631748.1"/>
    </source>
</evidence>
<feature type="region of interest" description="Disordered" evidence="1">
    <location>
        <begin position="166"/>
        <end position="217"/>
    </location>
</feature>
<dbReference type="InterPro" id="IPR012965">
    <property type="entry name" value="Msb1/Mug8_dom"/>
</dbReference>
<organism evidence="3 4">
    <name type="scientific">Dioszegia hungarica</name>
    <dbReference type="NCBI Taxonomy" id="4972"/>
    <lineage>
        <taxon>Eukaryota</taxon>
        <taxon>Fungi</taxon>
        <taxon>Dikarya</taxon>
        <taxon>Basidiomycota</taxon>
        <taxon>Agaricomycotina</taxon>
        <taxon>Tremellomycetes</taxon>
        <taxon>Tremellales</taxon>
        <taxon>Bulleribasidiaceae</taxon>
        <taxon>Dioszegia</taxon>
    </lineage>
</organism>
<dbReference type="Proteomes" id="UP001164286">
    <property type="component" value="Unassembled WGS sequence"/>
</dbReference>
<dbReference type="PANTHER" id="PTHR28093:SF1">
    <property type="entry name" value="MORPHOGENESIS-RELATED PROTEIN MSB1"/>
    <property type="match status" value="1"/>
</dbReference>
<feature type="compositionally biased region" description="Basic and acidic residues" evidence="1">
    <location>
        <begin position="943"/>
        <end position="961"/>
    </location>
</feature>
<evidence type="ECO:0000313" key="4">
    <source>
        <dbReference type="Proteomes" id="UP001164286"/>
    </source>
</evidence>
<protein>
    <recommendedName>
        <fullName evidence="2">Meiotically up-regulated protein Msb1/Mug8 domain-containing protein</fullName>
    </recommendedName>
</protein>
<feature type="compositionally biased region" description="Polar residues" evidence="1">
    <location>
        <begin position="203"/>
        <end position="215"/>
    </location>
</feature>